<name>A0A433QR67_9FUNG</name>
<evidence type="ECO:0000313" key="3">
    <source>
        <dbReference type="Proteomes" id="UP000274822"/>
    </source>
</evidence>
<protein>
    <submittedName>
        <fullName evidence="2">Uncharacterized protein</fullName>
    </submittedName>
</protein>
<evidence type="ECO:0000313" key="2">
    <source>
        <dbReference type="EMBL" id="RUS32270.1"/>
    </source>
</evidence>
<reference evidence="2 3" key="1">
    <citation type="journal article" date="2018" name="New Phytol.">
        <title>Phylogenomics of Endogonaceae and evolution of mycorrhizas within Mucoromycota.</title>
        <authorList>
            <person name="Chang Y."/>
            <person name="Desiro A."/>
            <person name="Na H."/>
            <person name="Sandor L."/>
            <person name="Lipzen A."/>
            <person name="Clum A."/>
            <person name="Barry K."/>
            <person name="Grigoriev I.V."/>
            <person name="Martin F.M."/>
            <person name="Stajich J.E."/>
            <person name="Smith M.E."/>
            <person name="Bonito G."/>
            <person name="Spatafora J.W."/>
        </authorList>
    </citation>
    <scope>NUCLEOTIDE SEQUENCE [LARGE SCALE GENOMIC DNA]</scope>
    <source>
        <strain evidence="2 3">AD002</strain>
    </source>
</reference>
<gene>
    <name evidence="2" type="ORF">BC938DRAFT_475909</name>
</gene>
<evidence type="ECO:0000256" key="1">
    <source>
        <dbReference type="SAM" id="MobiDB-lite"/>
    </source>
</evidence>
<feature type="region of interest" description="Disordered" evidence="1">
    <location>
        <begin position="1"/>
        <end position="20"/>
    </location>
</feature>
<dbReference type="EMBL" id="RBNJ01002210">
    <property type="protein sequence ID" value="RUS32270.1"/>
    <property type="molecule type" value="Genomic_DNA"/>
</dbReference>
<accession>A0A433QR67</accession>
<comment type="caution">
    <text evidence="2">The sequence shown here is derived from an EMBL/GenBank/DDBJ whole genome shotgun (WGS) entry which is preliminary data.</text>
</comment>
<dbReference type="AlphaFoldDB" id="A0A433QR67"/>
<organism evidence="2 3">
    <name type="scientific">Jimgerdemannia flammicorona</name>
    <dbReference type="NCBI Taxonomy" id="994334"/>
    <lineage>
        <taxon>Eukaryota</taxon>
        <taxon>Fungi</taxon>
        <taxon>Fungi incertae sedis</taxon>
        <taxon>Mucoromycota</taxon>
        <taxon>Mucoromycotina</taxon>
        <taxon>Endogonomycetes</taxon>
        <taxon>Endogonales</taxon>
        <taxon>Endogonaceae</taxon>
        <taxon>Jimgerdemannia</taxon>
    </lineage>
</organism>
<dbReference type="Proteomes" id="UP000274822">
    <property type="component" value="Unassembled WGS sequence"/>
</dbReference>
<sequence length="130" mass="14454">MPQFGHGSHGHNHGGGRFYDGGHTTVIEPEYVGDYDGNTTTIIEEERGWGFGRETEIITTDLLLSMRMLLEQHIADRYGDTTIIENDPGFMGFGGETTKTDGYGDTTLSELINIRNQQCKFEDVISHADP</sequence>
<keyword evidence="3" id="KW-1185">Reference proteome</keyword>
<proteinExistence type="predicted"/>